<keyword evidence="2" id="KW-1133">Transmembrane helix</keyword>
<feature type="transmembrane region" description="Helical" evidence="2">
    <location>
        <begin position="59"/>
        <end position="83"/>
    </location>
</feature>
<protein>
    <submittedName>
        <fullName evidence="3">Membrane protein</fullName>
    </submittedName>
</protein>
<dbReference type="RefSeq" id="WP_125054186.1">
    <property type="nucleotide sequence ID" value="NZ_BHZD01000001.1"/>
</dbReference>
<dbReference type="Proteomes" id="UP000286746">
    <property type="component" value="Unassembled WGS sequence"/>
</dbReference>
<evidence type="ECO:0000256" key="1">
    <source>
        <dbReference type="SAM" id="MobiDB-lite"/>
    </source>
</evidence>
<evidence type="ECO:0000313" key="3">
    <source>
        <dbReference type="EMBL" id="GCD42929.1"/>
    </source>
</evidence>
<reference evidence="3 4" key="1">
    <citation type="submission" date="2018-11" db="EMBL/GenBank/DDBJ databases">
        <title>Whole genome sequence of Streptomyces paromomycinus NBRC 15454(T).</title>
        <authorList>
            <person name="Komaki H."/>
            <person name="Tamura T."/>
        </authorList>
    </citation>
    <scope>NUCLEOTIDE SEQUENCE [LARGE SCALE GENOMIC DNA]</scope>
    <source>
        <strain evidence="3 4">NBRC 15454</strain>
    </source>
</reference>
<gene>
    <name evidence="3" type="ORF">GKJPGBOP_02604</name>
</gene>
<dbReference type="EMBL" id="BHZD01000001">
    <property type="protein sequence ID" value="GCD42929.1"/>
    <property type="molecule type" value="Genomic_DNA"/>
</dbReference>
<dbReference type="AlphaFoldDB" id="A0A401W0R9"/>
<proteinExistence type="predicted"/>
<dbReference type="InterPro" id="IPR009937">
    <property type="entry name" value="Phage_holin_3_6"/>
</dbReference>
<keyword evidence="2" id="KW-0472">Membrane</keyword>
<sequence length="143" mass="15266">MSDFVDHRTVRPDGRPDSRPVSELVTQASEQLSSLVRDEMRLAQTELARKGKRFGVGGGLLGGAGTVAFLAAQALVATAIIALGLVLPLWAAGLVVVGVLLVLAAVLGLLGRQRIRRATPPVPEEAVRSVRQDIETIKERARR</sequence>
<keyword evidence="2" id="KW-0812">Transmembrane</keyword>
<name>A0A401W0R9_STREY</name>
<feature type="compositionally biased region" description="Basic and acidic residues" evidence="1">
    <location>
        <begin position="1"/>
        <end position="20"/>
    </location>
</feature>
<comment type="caution">
    <text evidence="3">The sequence shown here is derived from an EMBL/GenBank/DDBJ whole genome shotgun (WGS) entry which is preliminary data.</text>
</comment>
<feature type="region of interest" description="Disordered" evidence="1">
    <location>
        <begin position="1"/>
        <end position="23"/>
    </location>
</feature>
<evidence type="ECO:0000313" key="4">
    <source>
        <dbReference type="Proteomes" id="UP000286746"/>
    </source>
</evidence>
<evidence type="ECO:0000256" key="2">
    <source>
        <dbReference type="SAM" id="Phobius"/>
    </source>
</evidence>
<dbReference type="Pfam" id="PF07332">
    <property type="entry name" value="Phage_holin_3_6"/>
    <property type="match status" value="1"/>
</dbReference>
<feature type="transmembrane region" description="Helical" evidence="2">
    <location>
        <begin position="89"/>
        <end position="110"/>
    </location>
</feature>
<keyword evidence="4" id="KW-1185">Reference proteome</keyword>
<organism evidence="3 4">
    <name type="scientific">Streptomyces paromomycinus</name>
    <name type="common">Streptomyces rimosus subsp. paromomycinus</name>
    <dbReference type="NCBI Taxonomy" id="92743"/>
    <lineage>
        <taxon>Bacteria</taxon>
        <taxon>Bacillati</taxon>
        <taxon>Actinomycetota</taxon>
        <taxon>Actinomycetes</taxon>
        <taxon>Kitasatosporales</taxon>
        <taxon>Streptomycetaceae</taxon>
        <taxon>Streptomyces</taxon>
    </lineage>
</organism>
<accession>A0A401W0R9</accession>